<reference evidence="1 2" key="1">
    <citation type="submission" date="2022-04" db="EMBL/GenBank/DDBJ databases">
        <title>Genome sequence of C. roseum typestrain.</title>
        <authorList>
            <person name="Poehlein A."/>
            <person name="Schoch T."/>
            <person name="Duerre P."/>
            <person name="Daniel R."/>
        </authorList>
    </citation>
    <scope>NUCLEOTIDE SEQUENCE [LARGE SCALE GENOMIC DNA]</scope>
    <source>
        <strain evidence="1 2">DSM 7320</strain>
    </source>
</reference>
<sequence length="48" mass="5617">MFKIRKVKMQVPEDTKRISEAYGKIVAEIIENRVHKDKISKISSEIDN</sequence>
<evidence type="ECO:0000313" key="2">
    <source>
        <dbReference type="Proteomes" id="UP000190951"/>
    </source>
</evidence>
<evidence type="ECO:0000313" key="1">
    <source>
        <dbReference type="EMBL" id="URZ11739.1"/>
    </source>
</evidence>
<protein>
    <submittedName>
        <fullName evidence="1">Uncharacterized protein</fullName>
    </submittedName>
</protein>
<proteinExistence type="predicted"/>
<dbReference type="RefSeq" id="WP_176091574.1">
    <property type="nucleotide sequence ID" value="NZ_CP096983.1"/>
</dbReference>
<keyword evidence="2" id="KW-1185">Reference proteome</keyword>
<dbReference type="STRING" id="84029.CROST_25290"/>
<dbReference type="AlphaFoldDB" id="A0A1S8M8J3"/>
<gene>
    <name evidence="1" type="ORF">CROST_024560</name>
</gene>
<dbReference type="KEGG" id="crw:CROST_024560"/>
<dbReference type="EMBL" id="CP096983">
    <property type="protein sequence ID" value="URZ11739.1"/>
    <property type="molecule type" value="Genomic_DNA"/>
</dbReference>
<dbReference type="Proteomes" id="UP000190951">
    <property type="component" value="Chromosome"/>
</dbReference>
<name>A0A1S8M8J3_9CLOT</name>
<organism evidence="1 2">
    <name type="scientific">Clostridium felsineum</name>
    <dbReference type="NCBI Taxonomy" id="36839"/>
    <lineage>
        <taxon>Bacteria</taxon>
        <taxon>Bacillati</taxon>
        <taxon>Bacillota</taxon>
        <taxon>Clostridia</taxon>
        <taxon>Eubacteriales</taxon>
        <taxon>Clostridiaceae</taxon>
        <taxon>Clostridium</taxon>
    </lineage>
</organism>
<accession>A0A1S8M8J3</accession>